<dbReference type="EMBL" id="FWYF01000002">
    <property type="protein sequence ID" value="SMD34124.1"/>
    <property type="molecule type" value="Genomic_DNA"/>
</dbReference>
<protein>
    <submittedName>
        <fullName evidence="1">Uncharacterized protein</fullName>
    </submittedName>
</protein>
<organism evidence="1 2">
    <name type="scientific">Reichenbachiella faecimaris</name>
    <dbReference type="NCBI Taxonomy" id="692418"/>
    <lineage>
        <taxon>Bacteria</taxon>
        <taxon>Pseudomonadati</taxon>
        <taxon>Bacteroidota</taxon>
        <taxon>Cytophagia</taxon>
        <taxon>Cytophagales</taxon>
        <taxon>Reichenbachiellaceae</taxon>
        <taxon>Reichenbachiella</taxon>
    </lineage>
</organism>
<keyword evidence="2" id="KW-1185">Reference proteome</keyword>
<sequence length="550" mass="60259">MQLIRSVLTRKNQFFNTILYGLIAVLFSMCNAGELDFNDIELPPYTPKLVAPIGSTTYTITDLIGKIKDPNIEITENSAKQLSIAYRDTTTFNDYLSLITLEDVSNPGVIDASLTPIPGSPSNQDVDIDPIDLSFEYTSPNNEELDSVKYTAGTITLDIQNGYSSAIEYELTLNDIVDLDTGNPMVLSGTLPRSGTDNVSAQLTNHKTIIDQISDQNIFSGEFSGTLKVLTGDFVNGTEFISYTLTITGAEFSEIYGWFGDKTIDIESRSIDIDFFEGISENGLVFNNPQLNFYINNSFGVPMGLNFDDVSSSNANGTVVNLSGSVTSSPQFVRAPSTSQVGTPVTSIINVDESNSNMRDLLAISPNLFTISLTAEANFNNDNDTDEADRNFVSSESIVEVVTELNLPLNVKLTDVTRDFPTGIEGFDFEEADTLRLVIETINQLPFDGTMDMQFLAADSSVLYENLDVLFFTSSEVPVSGKIENPTVTTSIVPVYREGGGYEQLLEASILNLVIRVNSFEASDDTFVKIFSDYELIITVGTEVSINYEL</sequence>
<gene>
    <name evidence="1" type="ORF">SAMN04488029_1850</name>
</gene>
<evidence type="ECO:0000313" key="1">
    <source>
        <dbReference type="EMBL" id="SMD34124.1"/>
    </source>
</evidence>
<dbReference type="STRING" id="692418.SAMN04488029_1850"/>
<name>A0A1W2GC78_REIFA</name>
<proteinExistence type="predicted"/>
<dbReference type="Proteomes" id="UP000192472">
    <property type="component" value="Unassembled WGS sequence"/>
</dbReference>
<evidence type="ECO:0000313" key="2">
    <source>
        <dbReference type="Proteomes" id="UP000192472"/>
    </source>
</evidence>
<reference evidence="1 2" key="1">
    <citation type="submission" date="2017-04" db="EMBL/GenBank/DDBJ databases">
        <authorList>
            <person name="Afonso C.L."/>
            <person name="Miller P.J."/>
            <person name="Scott M.A."/>
            <person name="Spackman E."/>
            <person name="Goraichik I."/>
            <person name="Dimitrov K.M."/>
            <person name="Suarez D.L."/>
            <person name="Swayne D.E."/>
        </authorList>
    </citation>
    <scope>NUCLEOTIDE SEQUENCE [LARGE SCALE GENOMIC DNA]</scope>
    <source>
        <strain evidence="1 2">DSM 26133</strain>
    </source>
</reference>
<dbReference type="AlphaFoldDB" id="A0A1W2GC78"/>
<accession>A0A1W2GC78</accession>